<protein>
    <recommendedName>
        <fullName evidence="10">3-sulfinopropanoyl-CoA desulfinase</fullName>
        <ecNumber evidence="7">1.3.8.11</ecNumber>
        <ecNumber evidence="8">3.13.1.4</ecNumber>
    </recommendedName>
    <alternativeName>
        <fullName evidence="11">3-sulfinopropionyl coenzyme A desulfinase</fullName>
    </alternativeName>
    <alternativeName>
        <fullName evidence="9">Cyclohexane-1-carbonyl-CoA dehydrogenase</fullName>
    </alternativeName>
</protein>
<dbReference type="FunFam" id="1.20.140.10:FF:000004">
    <property type="entry name" value="Acyl-CoA dehydrogenase FadE25"/>
    <property type="match status" value="1"/>
</dbReference>
<evidence type="ECO:0000256" key="11">
    <source>
        <dbReference type="ARBA" id="ARBA00075603"/>
    </source>
</evidence>
<dbReference type="EMBL" id="APQD01000011">
    <property type="protein sequence ID" value="ENV83229.1"/>
    <property type="molecule type" value="Genomic_DNA"/>
</dbReference>
<dbReference type="FunFam" id="1.10.540.10:FF:000002">
    <property type="entry name" value="Acyl-CoA dehydrogenase FadE19"/>
    <property type="match status" value="1"/>
</dbReference>
<dbReference type="AlphaFoldDB" id="N9DKN4"/>
<evidence type="ECO:0000259" key="14">
    <source>
        <dbReference type="Pfam" id="PF02770"/>
    </source>
</evidence>
<evidence type="ECO:0000256" key="1">
    <source>
        <dbReference type="ARBA" id="ARBA00001974"/>
    </source>
</evidence>
<dbReference type="SUPFAM" id="SSF47203">
    <property type="entry name" value="Acyl-CoA dehydrogenase C-terminal domain-like"/>
    <property type="match status" value="1"/>
</dbReference>
<evidence type="ECO:0000313" key="17">
    <source>
        <dbReference type="Proteomes" id="UP000018460"/>
    </source>
</evidence>
<dbReference type="PROSITE" id="PS00072">
    <property type="entry name" value="ACYL_COA_DH_1"/>
    <property type="match status" value="1"/>
</dbReference>
<dbReference type="Gene3D" id="2.40.110.10">
    <property type="entry name" value="Butyryl-CoA Dehydrogenase, subunit A, domain 2"/>
    <property type="match status" value="1"/>
</dbReference>
<evidence type="ECO:0000256" key="8">
    <source>
        <dbReference type="ARBA" id="ARBA00066461"/>
    </source>
</evidence>
<evidence type="ECO:0000256" key="5">
    <source>
        <dbReference type="ARBA" id="ARBA00023002"/>
    </source>
</evidence>
<dbReference type="InterPro" id="IPR013786">
    <property type="entry name" value="AcylCoA_DH/ox_N"/>
</dbReference>
<dbReference type="Gene3D" id="1.20.140.10">
    <property type="entry name" value="Butyryl-CoA Dehydrogenase, subunit A, domain 3"/>
    <property type="match status" value="1"/>
</dbReference>
<organism evidence="16 17">
    <name type="scientific">Acinetobacter bouvetii DSM 14964 = CIP 107468</name>
    <dbReference type="NCBI Taxonomy" id="1120925"/>
    <lineage>
        <taxon>Bacteria</taxon>
        <taxon>Pseudomonadati</taxon>
        <taxon>Pseudomonadota</taxon>
        <taxon>Gammaproteobacteria</taxon>
        <taxon>Moraxellales</taxon>
        <taxon>Moraxellaceae</taxon>
        <taxon>Acinetobacter</taxon>
    </lineage>
</organism>
<gene>
    <name evidence="16" type="ORF">F941_01325</name>
</gene>
<evidence type="ECO:0000256" key="12">
    <source>
        <dbReference type="RuleBase" id="RU362125"/>
    </source>
</evidence>
<dbReference type="eggNOG" id="COG1960">
    <property type="taxonomic scope" value="Bacteria"/>
</dbReference>
<dbReference type="PANTHER" id="PTHR43884">
    <property type="entry name" value="ACYL-COA DEHYDROGENASE"/>
    <property type="match status" value="1"/>
</dbReference>
<feature type="domain" description="Acyl-CoA oxidase/dehydrogenase middle" evidence="14">
    <location>
        <begin position="120"/>
        <end position="215"/>
    </location>
</feature>
<dbReference type="SUPFAM" id="SSF56645">
    <property type="entry name" value="Acyl-CoA dehydrogenase NM domain-like"/>
    <property type="match status" value="1"/>
</dbReference>
<dbReference type="InterPro" id="IPR009100">
    <property type="entry name" value="AcylCoA_DH/oxidase_NM_dom_sf"/>
</dbReference>
<evidence type="ECO:0000256" key="6">
    <source>
        <dbReference type="ARBA" id="ARBA00052938"/>
    </source>
</evidence>
<dbReference type="GO" id="GO:0003995">
    <property type="term" value="F:acyl-CoA dehydrogenase activity"/>
    <property type="evidence" value="ECO:0007669"/>
    <property type="project" value="InterPro"/>
</dbReference>
<evidence type="ECO:0000256" key="10">
    <source>
        <dbReference type="ARBA" id="ARBA00068311"/>
    </source>
</evidence>
<evidence type="ECO:0000259" key="15">
    <source>
        <dbReference type="Pfam" id="PF02771"/>
    </source>
</evidence>
<dbReference type="PATRIC" id="fig|1120925.3.peg.1404"/>
<dbReference type="InterPro" id="IPR036250">
    <property type="entry name" value="AcylCo_DH-like_C"/>
</dbReference>
<dbReference type="EC" id="1.3.8.11" evidence="7"/>
<keyword evidence="17" id="KW-1185">Reference proteome</keyword>
<name>N9DKN4_9GAMM</name>
<evidence type="ECO:0000259" key="13">
    <source>
        <dbReference type="Pfam" id="PF00441"/>
    </source>
</evidence>
<dbReference type="EC" id="3.13.1.4" evidence="8"/>
<keyword evidence="4 12" id="KW-0274">FAD</keyword>
<dbReference type="RefSeq" id="WP_005009209.1">
    <property type="nucleotide sequence ID" value="NZ_KB849726.1"/>
</dbReference>
<comment type="caution">
    <text evidence="16">The sequence shown here is derived from an EMBL/GenBank/DDBJ whole genome shotgun (WGS) entry which is preliminary data.</text>
</comment>
<dbReference type="Pfam" id="PF02770">
    <property type="entry name" value="Acyl-CoA_dh_M"/>
    <property type="match status" value="1"/>
</dbReference>
<evidence type="ECO:0000256" key="2">
    <source>
        <dbReference type="ARBA" id="ARBA00009347"/>
    </source>
</evidence>
<comment type="catalytic activity">
    <reaction evidence="6">
        <text>3-sulfinopropanoyl-CoA + H2O = propanoyl-CoA + sulfite + H(+)</text>
        <dbReference type="Rhea" id="RHEA:41624"/>
        <dbReference type="ChEBI" id="CHEBI:15377"/>
        <dbReference type="ChEBI" id="CHEBI:15378"/>
        <dbReference type="ChEBI" id="CHEBI:17359"/>
        <dbReference type="ChEBI" id="CHEBI:57392"/>
        <dbReference type="ChEBI" id="CHEBI:78349"/>
        <dbReference type="EC" id="3.13.1.4"/>
    </reaction>
    <physiologicalReaction direction="left-to-right" evidence="6">
        <dbReference type="Rhea" id="RHEA:41625"/>
    </physiologicalReaction>
</comment>
<dbReference type="PANTHER" id="PTHR43884:SF12">
    <property type="entry name" value="ISOVALERYL-COA DEHYDROGENASE, MITOCHONDRIAL-RELATED"/>
    <property type="match status" value="1"/>
</dbReference>
<keyword evidence="3 12" id="KW-0285">Flavoprotein</keyword>
<dbReference type="InterPro" id="IPR006091">
    <property type="entry name" value="Acyl-CoA_Oxase/DH_mid-dom"/>
</dbReference>
<feature type="domain" description="Acyl-CoA dehydrogenase/oxidase C-terminal" evidence="13">
    <location>
        <begin position="227"/>
        <end position="375"/>
    </location>
</feature>
<dbReference type="InterPro" id="IPR009075">
    <property type="entry name" value="AcylCo_DH/oxidase_C"/>
</dbReference>
<accession>N9DKN4</accession>
<dbReference type="Pfam" id="PF00441">
    <property type="entry name" value="Acyl-CoA_dh_1"/>
    <property type="match status" value="1"/>
</dbReference>
<dbReference type="InterPro" id="IPR046373">
    <property type="entry name" value="Acyl-CoA_Oxase/DH_mid-dom_sf"/>
</dbReference>
<comment type="cofactor">
    <cofactor evidence="1 12">
        <name>FAD</name>
        <dbReference type="ChEBI" id="CHEBI:57692"/>
    </cofactor>
</comment>
<evidence type="ECO:0000256" key="7">
    <source>
        <dbReference type="ARBA" id="ARBA00066361"/>
    </source>
</evidence>
<evidence type="ECO:0000256" key="9">
    <source>
        <dbReference type="ARBA" id="ARBA00067292"/>
    </source>
</evidence>
<dbReference type="GO" id="GO:0050660">
    <property type="term" value="F:flavin adenine dinucleotide binding"/>
    <property type="evidence" value="ECO:0007669"/>
    <property type="project" value="InterPro"/>
</dbReference>
<dbReference type="Gene3D" id="1.10.540.10">
    <property type="entry name" value="Acyl-CoA dehydrogenase/oxidase, N-terminal domain"/>
    <property type="match status" value="1"/>
</dbReference>
<evidence type="ECO:0000313" key="16">
    <source>
        <dbReference type="EMBL" id="ENV83229.1"/>
    </source>
</evidence>
<dbReference type="Pfam" id="PF02771">
    <property type="entry name" value="Acyl-CoA_dh_N"/>
    <property type="match status" value="1"/>
</dbReference>
<sequence length="378" mass="40790">MILNEAQKMVQDMMRDFSQSKLKPTAAERDKTARFPAEELKELGALGALGMTVSEEWSGAGMDYVSLVLAIEEIAAGDGAISTIVSVQNSLPCGITQRYGTEEQKKKYLTKLATGEMLGCFCLTEPQAGSDASALECQAVREGDEWVINGTKQFITTGKYADIAIVFAVTDKAAGKKGISCFLVPTNAAGYIVSRVEEKMGQHCSDTATIIFDDCRIPADHLLGQEGDGYKIALSNLESGRIGIAAQCVGMARAALDAAVEYAHERKAFGVEILQHQAVAFRLADMATQIEAARQLILHAAALKDAHLPCLKEASMAKLFASTMAERVCSDAIQTHGGYGYVSDFPVERIYRDVRVSQIYEGASDIQRLVIAREVAKA</sequence>
<evidence type="ECO:0000256" key="4">
    <source>
        <dbReference type="ARBA" id="ARBA00022827"/>
    </source>
</evidence>
<evidence type="ECO:0000256" key="3">
    <source>
        <dbReference type="ARBA" id="ARBA00022630"/>
    </source>
</evidence>
<dbReference type="Proteomes" id="UP000018460">
    <property type="component" value="Unassembled WGS sequence"/>
</dbReference>
<dbReference type="InterPro" id="IPR006089">
    <property type="entry name" value="Acyl-CoA_DH_CS"/>
</dbReference>
<proteinExistence type="inferred from homology"/>
<comment type="similarity">
    <text evidence="2 12">Belongs to the acyl-CoA dehydrogenase family.</text>
</comment>
<dbReference type="PROSITE" id="PS00073">
    <property type="entry name" value="ACYL_COA_DH_2"/>
    <property type="match status" value="1"/>
</dbReference>
<reference evidence="16 17" key="1">
    <citation type="submission" date="2013-02" db="EMBL/GenBank/DDBJ databases">
        <title>The Genome Sequence of Acinetobacter bouvetii CIP 107468.</title>
        <authorList>
            <consortium name="The Broad Institute Genome Sequencing Platform"/>
            <consortium name="The Broad Institute Genome Sequencing Center for Infectious Disease"/>
            <person name="Cerqueira G."/>
            <person name="Feldgarden M."/>
            <person name="Courvalin P."/>
            <person name="Perichon B."/>
            <person name="Grillot-Courvalin C."/>
            <person name="Clermont D."/>
            <person name="Rocha E."/>
            <person name="Yoon E.-J."/>
            <person name="Nemec A."/>
            <person name="Walker B."/>
            <person name="Young S.K."/>
            <person name="Zeng Q."/>
            <person name="Gargeya S."/>
            <person name="Fitzgerald M."/>
            <person name="Haas B."/>
            <person name="Abouelleil A."/>
            <person name="Alvarado L."/>
            <person name="Arachchi H.M."/>
            <person name="Berlin A.M."/>
            <person name="Chapman S.B."/>
            <person name="Dewar J."/>
            <person name="Goldberg J."/>
            <person name="Griggs A."/>
            <person name="Gujja S."/>
            <person name="Hansen M."/>
            <person name="Howarth C."/>
            <person name="Imamovic A."/>
            <person name="Larimer J."/>
            <person name="McCowan C."/>
            <person name="Murphy C."/>
            <person name="Neiman D."/>
            <person name="Pearson M."/>
            <person name="Priest M."/>
            <person name="Roberts A."/>
            <person name="Saif S."/>
            <person name="Shea T."/>
            <person name="Sisk P."/>
            <person name="Sykes S."/>
            <person name="Wortman J."/>
            <person name="Nusbaum C."/>
            <person name="Birren B."/>
        </authorList>
    </citation>
    <scope>NUCLEOTIDE SEQUENCE [LARGE SCALE GENOMIC DNA]</scope>
    <source>
        <strain evidence="16 17">CIP 107468</strain>
    </source>
</reference>
<dbReference type="InterPro" id="IPR037069">
    <property type="entry name" value="AcylCoA_DH/ox_N_sf"/>
</dbReference>
<dbReference type="FunFam" id="2.40.110.10:FF:000009">
    <property type="entry name" value="Acyl-CoA dehydrogenase"/>
    <property type="match status" value="1"/>
</dbReference>
<feature type="domain" description="Acyl-CoA dehydrogenase/oxidase N-terminal" evidence="15">
    <location>
        <begin position="5"/>
        <end position="116"/>
    </location>
</feature>
<dbReference type="PIRSF" id="PIRSF016578">
    <property type="entry name" value="HsaA"/>
    <property type="match status" value="1"/>
</dbReference>
<dbReference type="OrthoDB" id="9770681at2"/>
<keyword evidence="5 12" id="KW-0560">Oxidoreductase</keyword>